<feature type="non-terminal residue" evidence="2">
    <location>
        <position position="424"/>
    </location>
</feature>
<gene>
    <name evidence="2" type="ORF">PARMNEM_LOCUS20066</name>
</gene>
<comment type="caution">
    <text evidence="2">The sequence shown here is derived from an EMBL/GenBank/DDBJ whole genome shotgun (WGS) entry which is preliminary data.</text>
</comment>
<keyword evidence="3" id="KW-1185">Reference proteome</keyword>
<dbReference type="EMBL" id="CAVLGL010000126">
    <property type="protein sequence ID" value="CAK1601421.1"/>
    <property type="molecule type" value="Genomic_DNA"/>
</dbReference>
<evidence type="ECO:0000313" key="2">
    <source>
        <dbReference type="EMBL" id="CAK1601421.1"/>
    </source>
</evidence>
<evidence type="ECO:0000313" key="3">
    <source>
        <dbReference type="Proteomes" id="UP001314205"/>
    </source>
</evidence>
<dbReference type="Proteomes" id="UP001314205">
    <property type="component" value="Unassembled WGS sequence"/>
</dbReference>
<reference evidence="2 3" key="1">
    <citation type="submission" date="2023-11" db="EMBL/GenBank/DDBJ databases">
        <authorList>
            <person name="Hedman E."/>
            <person name="Englund M."/>
            <person name="Stromberg M."/>
            <person name="Nyberg Akerstrom W."/>
            <person name="Nylinder S."/>
            <person name="Jareborg N."/>
            <person name="Kallberg Y."/>
            <person name="Kronander E."/>
        </authorList>
    </citation>
    <scope>NUCLEOTIDE SEQUENCE [LARGE SCALE GENOMIC DNA]</scope>
</reference>
<accession>A0AAV1M118</accession>
<evidence type="ECO:0000259" key="1">
    <source>
        <dbReference type="Pfam" id="PF21788"/>
    </source>
</evidence>
<dbReference type="AlphaFoldDB" id="A0AAV1M118"/>
<proteinExistence type="predicted"/>
<feature type="domain" description="Transposable element P transposase-like GTP-binding insertion" evidence="1">
    <location>
        <begin position="11"/>
        <end position="92"/>
    </location>
</feature>
<dbReference type="Pfam" id="PF21788">
    <property type="entry name" value="TNP-like_GBD"/>
    <property type="match status" value="1"/>
</dbReference>
<dbReference type="InterPro" id="IPR048366">
    <property type="entry name" value="TNP-like_GBD"/>
</dbReference>
<name>A0AAV1M118_9NEOP</name>
<protein>
    <recommendedName>
        <fullName evidence="1">Transposable element P transposase-like GTP-binding insertion domain-containing protein</fullName>
    </recommendedName>
</protein>
<organism evidence="2 3">
    <name type="scientific">Parnassius mnemosyne</name>
    <name type="common">clouded apollo</name>
    <dbReference type="NCBI Taxonomy" id="213953"/>
    <lineage>
        <taxon>Eukaryota</taxon>
        <taxon>Metazoa</taxon>
        <taxon>Ecdysozoa</taxon>
        <taxon>Arthropoda</taxon>
        <taxon>Hexapoda</taxon>
        <taxon>Insecta</taxon>
        <taxon>Pterygota</taxon>
        <taxon>Neoptera</taxon>
        <taxon>Endopterygota</taxon>
        <taxon>Lepidoptera</taxon>
        <taxon>Glossata</taxon>
        <taxon>Ditrysia</taxon>
        <taxon>Papilionoidea</taxon>
        <taxon>Papilionidae</taxon>
        <taxon>Parnassiinae</taxon>
        <taxon>Parnassini</taxon>
        <taxon>Parnassius</taxon>
        <taxon>Driopa</taxon>
    </lineage>
</organism>
<sequence>MDGNTIGDTKLLPKLNDEHVMLGKIKKMKVKNCVRVLSHKVAQALNFAANFSHDVHGNKVSQTLRNTASTILLFDKLFDSVNGASTSHKYHKGKNLRKAVTATSEHHTFWQDAIKKLNEMKFVDLRGRESSVPSIKNWIVTIKSLQRLWQFFNEKNVKIMRPRYFNTDPIENFFGQVRAYNFRNNDPDCYTFANTFKTLLITGFIKFHNPTFNCEDDEAAPLLKLKNLFEKISGGAVKKILDTSNINFNCCRPENIQTAARQERLNVYSQAYTAGWVIRKVLKETNNCSLCKANFTVQNEEEIHSWISIREYEAIKLKKMTYPAEHAVTMFGLSFKESSEYLELYPQENNISKNIKEKIVSKYSFDFLSCQEHPSLEYFLGLTIRLAVYNWCYTVNKILKGTDVLRLEGKNLPPMTKKALVKFK</sequence>